<dbReference type="EMBL" id="JAYMYQ010000005">
    <property type="protein sequence ID" value="KAK7330253.1"/>
    <property type="molecule type" value="Genomic_DNA"/>
</dbReference>
<comment type="caution">
    <text evidence="1">The sequence shown here is derived from an EMBL/GenBank/DDBJ whole genome shotgun (WGS) entry which is preliminary data.</text>
</comment>
<sequence length="134" mass="15438">MYGYRHSKLSHCIFASQSISGSTYIGHVCGGYGWENLEDHAHGGIGEGMIKSTKEKTELDLKLQRNRQRKWLKKARHRERRKERYLWCQPLSDSSVVPFFCGLHFRYCSNSSFASTDSRFSLSLFASTVIILIL</sequence>
<accession>A0AAN9L9K9</accession>
<keyword evidence="2" id="KW-1185">Reference proteome</keyword>
<gene>
    <name evidence="1" type="ORF">VNO77_24441</name>
</gene>
<reference evidence="1 2" key="1">
    <citation type="submission" date="2024-01" db="EMBL/GenBank/DDBJ databases">
        <title>The genomes of 5 underutilized Papilionoideae crops provide insights into root nodulation and disease resistanc.</title>
        <authorList>
            <person name="Jiang F."/>
        </authorList>
    </citation>
    <scope>NUCLEOTIDE SEQUENCE [LARGE SCALE GENOMIC DNA]</scope>
    <source>
        <strain evidence="1">LVBAO_FW01</strain>
        <tissue evidence="1">Leaves</tissue>
    </source>
</reference>
<evidence type="ECO:0000313" key="1">
    <source>
        <dbReference type="EMBL" id="KAK7330253.1"/>
    </source>
</evidence>
<dbReference type="AlphaFoldDB" id="A0AAN9L9K9"/>
<proteinExistence type="predicted"/>
<name>A0AAN9L9K9_CANGL</name>
<organism evidence="1 2">
    <name type="scientific">Canavalia gladiata</name>
    <name type="common">Sword bean</name>
    <name type="synonym">Dolichos gladiatus</name>
    <dbReference type="NCBI Taxonomy" id="3824"/>
    <lineage>
        <taxon>Eukaryota</taxon>
        <taxon>Viridiplantae</taxon>
        <taxon>Streptophyta</taxon>
        <taxon>Embryophyta</taxon>
        <taxon>Tracheophyta</taxon>
        <taxon>Spermatophyta</taxon>
        <taxon>Magnoliopsida</taxon>
        <taxon>eudicotyledons</taxon>
        <taxon>Gunneridae</taxon>
        <taxon>Pentapetalae</taxon>
        <taxon>rosids</taxon>
        <taxon>fabids</taxon>
        <taxon>Fabales</taxon>
        <taxon>Fabaceae</taxon>
        <taxon>Papilionoideae</taxon>
        <taxon>50 kb inversion clade</taxon>
        <taxon>NPAAA clade</taxon>
        <taxon>indigoferoid/millettioid clade</taxon>
        <taxon>Phaseoleae</taxon>
        <taxon>Canavalia</taxon>
    </lineage>
</organism>
<dbReference type="Proteomes" id="UP001367508">
    <property type="component" value="Unassembled WGS sequence"/>
</dbReference>
<evidence type="ECO:0000313" key="2">
    <source>
        <dbReference type="Proteomes" id="UP001367508"/>
    </source>
</evidence>
<protein>
    <submittedName>
        <fullName evidence="1">Uncharacterized protein</fullName>
    </submittedName>
</protein>